<dbReference type="AlphaFoldDB" id="A0A395H9C9"/>
<feature type="binding site" description="axial binding residue" evidence="4">
    <location>
        <position position="493"/>
    </location>
    <ligand>
        <name>heme</name>
        <dbReference type="ChEBI" id="CHEBI:30413"/>
    </ligand>
    <ligandPart>
        <name>Fe</name>
        <dbReference type="ChEBI" id="CHEBI:18248"/>
    </ligandPart>
</feature>
<dbReference type="VEuPathDB" id="FungiDB:BO80DRAFT_441438"/>
<evidence type="ECO:0000256" key="1">
    <source>
        <dbReference type="ARBA" id="ARBA00010617"/>
    </source>
</evidence>
<dbReference type="InterPro" id="IPR002401">
    <property type="entry name" value="Cyt_P450_E_grp-I"/>
</dbReference>
<dbReference type="GO" id="GO:0005506">
    <property type="term" value="F:iron ion binding"/>
    <property type="evidence" value="ECO:0007669"/>
    <property type="project" value="InterPro"/>
</dbReference>
<dbReference type="InterPro" id="IPR001128">
    <property type="entry name" value="Cyt_P450"/>
</dbReference>
<keyword evidence="4" id="KW-0479">Metal-binding</keyword>
<dbReference type="SUPFAM" id="SSF48264">
    <property type="entry name" value="Cytochrome P450"/>
    <property type="match status" value="1"/>
</dbReference>
<evidence type="ECO:0000256" key="3">
    <source>
        <dbReference type="ARBA" id="ARBA00023033"/>
    </source>
</evidence>
<keyword evidence="5" id="KW-0812">Transmembrane</keyword>
<dbReference type="RefSeq" id="XP_025578888.1">
    <property type="nucleotide sequence ID" value="XM_025721188.1"/>
</dbReference>
<keyword evidence="4" id="KW-0349">Heme</keyword>
<dbReference type="GO" id="GO:0004497">
    <property type="term" value="F:monooxygenase activity"/>
    <property type="evidence" value="ECO:0007669"/>
    <property type="project" value="UniProtKB-KW"/>
</dbReference>
<keyword evidence="5" id="KW-1133">Transmembrane helix</keyword>
<keyword evidence="4" id="KW-0408">Iron</keyword>
<dbReference type="Gene3D" id="1.10.630.10">
    <property type="entry name" value="Cytochrome P450"/>
    <property type="match status" value="1"/>
</dbReference>
<proteinExistence type="inferred from homology"/>
<evidence type="ECO:0000256" key="4">
    <source>
        <dbReference type="PIRSR" id="PIRSR602401-1"/>
    </source>
</evidence>
<keyword evidence="5" id="KW-0472">Membrane</keyword>
<dbReference type="EMBL" id="KZ824423">
    <property type="protein sequence ID" value="RAL04561.1"/>
    <property type="molecule type" value="Genomic_DNA"/>
</dbReference>
<evidence type="ECO:0000313" key="7">
    <source>
        <dbReference type="Proteomes" id="UP000249402"/>
    </source>
</evidence>
<reference evidence="6 7" key="1">
    <citation type="submission" date="2018-02" db="EMBL/GenBank/DDBJ databases">
        <title>The genomes of Aspergillus section Nigri reveals drivers in fungal speciation.</title>
        <authorList>
            <consortium name="DOE Joint Genome Institute"/>
            <person name="Vesth T.C."/>
            <person name="Nybo J."/>
            <person name="Theobald S."/>
            <person name="Brandl J."/>
            <person name="Frisvad J.C."/>
            <person name="Nielsen K.F."/>
            <person name="Lyhne E.K."/>
            <person name="Kogle M.E."/>
            <person name="Kuo A."/>
            <person name="Riley R."/>
            <person name="Clum A."/>
            <person name="Nolan M."/>
            <person name="Lipzen A."/>
            <person name="Salamov A."/>
            <person name="Henrissat B."/>
            <person name="Wiebenga A."/>
            <person name="De vries R.P."/>
            <person name="Grigoriev I.V."/>
            <person name="Mortensen U.H."/>
            <person name="Andersen M.R."/>
            <person name="Baker S.E."/>
        </authorList>
    </citation>
    <scope>NUCLEOTIDE SEQUENCE [LARGE SCALE GENOMIC DNA]</scope>
    <source>
        <strain evidence="6 7">CBS 121593</strain>
    </source>
</reference>
<dbReference type="Pfam" id="PF00067">
    <property type="entry name" value="p450"/>
    <property type="match status" value="1"/>
</dbReference>
<sequence>MDLWKSVTQLVEGGLKLPFHEHNTFPSLWTIAGISAATYIAYGISVIIYRLTLHPLAQFPGPFLCRISYLQQCYYEAILNGKFLERLPEYHRKYGPVVRISPNEVHINDPSLYHEIYKSNSPFTKDPTSYALGVSEAMAFTVPVEKHRQKRKTLDPNFSKHRVGLMEAGMYEELELVFDRIHEYEKRGEEVPIMELYFCYTVSPPSPTSLDSAMNPAEPIQGDIISRYLFGQSLGLVSSPNFIQRAEQMRSFTKGIWFAIHFQFVRNALLALPRWLIAYLSDAWVKVLLFIETLARQSIRDFNLQQALAKSPLQETIFDRLLTDDARRQEKGRTARPLSFRELADECTGILNAGTEPTATMLSYATYFWLKFPDVQRPILEELAGVELQDGRLPLAKVENLPYFTGFIKESLRYMPLVPGRLPRTVPAGGLYVPSVQKTIPEGAVVGLSHLAIHFDPEIFEEPDAFRPERWIGEPGKELNPWLLSFSKGRTDCIGKTWVLPALVMALNSWVYRLAYAEMHLILANLFTRFELELTPTGHADMVWVDRVIVHSTRNLRIKVKARGEQVEA</sequence>
<dbReference type="Proteomes" id="UP000249402">
    <property type="component" value="Unassembled WGS sequence"/>
</dbReference>
<feature type="transmembrane region" description="Helical" evidence="5">
    <location>
        <begin position="28"/>
        <end position="49"/>
    </location>
</feature>
<organism evidence="6 7">
    <name type="scientific">Aspergillus ibericus CBS 121593</name>
    <dbReference type="NCBI Taxonomy" id="1448316"/>
    <lineage>
        <taxon>Eukaryota</taxon>
        <taxon>Fungi</taxon>
        <taxon>Dikarya</taxon>
        <taxon>Ascomycota</taxon>
        <taxon>Pezizomycotina</taxon>
        <taxon>Eurotiomycetes</taxon>
        <taxon>Eurotiomycetidae</taxon>
        <taxon>Eurotiales</taxon>
        <taxon>Aspergillaceae</taxon>
        <taxon>Aspergillus</taxon>
        <taxon>Aspergillus subgen. Circumdati</taxon>
    </lineage>
</organism>
<protein>
    <submittedName>
        <fullName evidence="6">Cytochrome P450</fullName>
    </submittedName>
</protein>
<dbReference type="PRINTS" id="PR00463">
    <property type="entry name" value="EP450I"/>
</dbReference>
<keyword evidence="7" id="KW-1185">Reference proteome</keyword>
<evidence type="ECO:0000313" key="6">
    <source>
        <dbReference type="EMBL" id="RAL04561.1"/>
    </source>
</evidence>
<accession>A0A395H9C9</accession>
<dbReference type="InterPro" id="IPR036396">
    <property type="entry name" value="Cyt_P450_sf"/>
</dbReference>
<gene>
    <name evidence="6" type="ORF">BO80DRAFT_441438</name>
</gene>
<dbReference type="GO" id="GO:0020037">
    <property type="term" value="F:heme binding"/>
    <property type="evidence" value="ECO:0007669"/>
    <property type="project" value="InterPro"/>
</dbReference>
<keyword evidence="2" id="KW-0560">Oxidoreductase</keyword>
<dbReference type="CDD" id="cd11062">
    <property type="entry name" value="CYP58-like"/>
    <property type="match status" value="1"/>
</dbReference>
<comment type="similarity">
    <text evidence="1">Belongs to the cytochrome P450 family.</text>
</comment>
<evidence type="ECO:0000256" key="5">
    <source>
        <dbReference type="SAM" id="Phobius"/>
    </source>
</evidence>
<dbReference type="STRING" id="1448316.A0A395H9C9"/>
<evidence type="ECO:0000256" key="2">
    <source>
        <dbReference type="ARBA" id="ARBA00023002"/>
    </source>
</evidence>
<dbReference type="PANTHER" id="PTHR24305">
    <property type="entry name" value="CYTOCHROME P450"/>
    <property type="match status" value="1"/>
</dbReference>
<dbReference type="GeneID" id="37226053"/>
<dbReference type="GO" id="GO:0016705">
    <property type="term" value="F:oxidoreductase activity, acting on paired donors, with incorporation or reduction of molecular oxygen"/>
    <property type="evidence" value="ECO:0007669"/>
    <property type="project" value="InterPro"/>
</dbReference>
<comment type="cofactor">
    <cofactor evidence="4">
        <name>heme</name>
        <dbReference type="ChEBI" id="CHEBI:30413"/>
    </cofactor>
</comment>
<name>A0A395H9C9_9EURO</name>
<dbReference type="OrthoDB" id="3945418at2759"/>
<keyword evidence="3" id="KW-0503">Monooxygenase</keyword>
<dbReference type="PANTHER" id="PTHR24305:SF166">
    <property type="entry name" value="CYTOCHROME P450 12A4, MITOCHONDRIAL-RELATED"/>
    <property type="match status" value="1"/>
</dbReference>
<dbReference type="InterPro" id="IPR050121">
    <property type="entry name" value="Cytochrome_P450_monoxygenase"/>
</dbReference>